<dbReference type="AlphaFoldDB" id="A0A022KYM9"/>
<protein>
    <submittedName>
        <fullName evidence="1">Uncharacterized protein</fullName>
    </submittedName>
</protein>
<reference evidence="1 2" key="1">
    <citation type="journal article" date="2013" name="Genome Announc.">
        <title>Draft genome sequence of an Actinobacterium, Brachybacterium muris strain UCD-AY4.</title>
        <authorList>
            <person name="Lo J.R."/>
            <person name="Lang J.M."/>
            <person name="Darling A.E."/>
            <person name="Eisen J.A."/>
            <person name="Coil D.A."/>
        </authorList>
    </citation>
    <scope>NUCLEOTIDE SEQUENCE [LARGE SCALE GENOMIC DNA]</scope>
    <source>
        <strain evidence="1 2">UCD-AY4</strain>
    </source>
</reference>
<name>A0A022KYM9_9MICO</name>
<proteinExistence type="predicted"/>
<dbReference type="EMBL" id="AORC01000016">
    <property type="protein sequence ID" value="EYT48321.1"/>
    <property type="molecule type" value="Genomic_DNA"/>
</dbReference>
<dbReference type="HOGENOM" id="CLU_094485_0_0_11"/>
<evidence type="ECO:0000313" key="2">
    <source>
        <dbReference type="Proteomes" id="UP000019754"/>
    </source>
</evidence>
<dbReference type="Proteomes" id="UP000019754">
    <property type="component" value="Unassembled WGS sequence"/>
</dbReference>
<evidence type="ECO:0000313" key="1">
    <source>
        <dbReference type="EMBL" id="EYT48321.1"/>
    </source>
</evidence>
<organism evidence="1 2">
    <name type="scientific">Brachybacterium muris UCD-AY4</name>
    <dbReference type="NCBI Taxonomy" id="1249481"/>
    <lineage>
        <taxon>Bacteria</taxon>
        <taxon>Bacillati</taxon>
        <taxon>Actinomycetota</taxon>
        <taxon>Actinomycetes</taxon>
        <taxon>Micrococcales</taxon>
        <taxon>Dermabacteraceae</taxon>
        <taxon>Brachybacterium</taxon>
    </lineage>
</organism>
<comment type="caution">
    <text evidence="1">The sequence shown here is derived from an EMBL/GenBank/DDBJ whole genome shotgun (WGS) entry which is preliminary data.</text>
</comment>
<dbReference type="STRING" id="1249481.D641_0112620"/>
<gene>
    <name evidence="1" type="ORF">D641_0112620</name>
</gene>
<sequence length="257" mass="28625">MHVVAVSRADELGYLGQRAVAYALEPEDDHRIIGGHMVRLLLEVYPTSRALPRSTLDADAAVGDIEVIGSLSKGLESQEFVKAGGNVFRKDVGEHQPIEVNVLMPRLDHSSGMRPRAVPGIGQVDSLPELHWALICDPLILDVAAVLRDGSRLTYTIRIPDLETAVVLKAHAWSARRMRTDKDLADLSTLFEIRHAHEDVRWRLDEPDMRSFRKDSAETLHDLAGAITRRSTAFPIPEGLDRKRLAALIHRYVARAT</sequence>
<accession>A0A022KYM9</accession>
<keyword evidence="2" id="KW-1185">Reference proteome</keyword>